<keyword evidence="2" id="KW-1185">Reference proteome</keyword>
<proteinExistence type="predicted"/>
<dbReference type="EMBL" id="MU266581">
    <property type="protein sequence ID" value="KAH7920427.1"/>
    <property type="molecule type" value="Genomic_DNA"/>
</dbReference>
<sequence>MNKLRKPFKSQTATRETSSVASPGASNSSYAAAGMSMVFAGDKPTISKTLQIASASLPTSHAVQTNIQQVDVRVASSAPVAVGPHTAAERYWAARALTAETVLKARIVHQQELRDSQLSAEDKHSREIAALVHANEARQNKLEKFVVALVGSVFLLFLAIVYILVCYAAHPPPRSTPYHFTIPILSPFASVVEHETGVIGAKTVTIFALVLGVLAYSIFRHWLTRVNR</sequence>
<name>A0ACB8B4V3_9AGAM</name>
<organism evidence="1 2">
    <name type="scientific">Leucogyrophana mollusca</name>
    <dbReference type="NCBI Taxonomy" id="85980"/>
    <lineage>
        <taxon>Eukaryota</taxon>
        <taxon>Fungi</taxon>
        <taxon>Dikarya</taxon>
        <taxon>Basidiomycota</taxon>
        <taxon>Agaricomycotina</taxon>
        <taxon>Agaricomycetes</taxon>
        <taxon>Agaricomycetidae</taxon>
        <taxon>Boletales</taxon>
        <taxon>Boletales incertae sedis</taxon>
        <taxon>Leucogyrophana</taxon>
    </lineage>
</organism>
<accession>A0ACB8B4V3</accession>
<comment type="caution">
    <text evidence="1">The sequence shown here is derived from an EMBL/GenBank/DDBJ whole genome shotgun (WGS) entry which is preliminary data.</text>
</comment>
<evidence type="ECO:0000313" key="2">
    <source>
        <dbReference type="Proteomes" id="UP000790709"/>
    </source>
</evidence>
<reference evidence="1" key="1">
    <citation type="journal article" date="2021" name="New Phytol.">
        <title>Evolutionary innovations through gain and loss of genes in the ectomycorrhizal Boletales.</title>
        <authorList>
            <person name="Wu G."/>
            <person name="Miyauchi S."/>
            <person name="Morin E."/>
            <person name="Kuo A."/>
            <person name="Drula E."/>
            <person name="Varga T."/>
            <person name="Kohler A."/>
            <person name="Feng B."/>
            <person name="Cao Y."/>
            <person name="Lipzen A."/>
            <person name="Daum C."/>
            <person name="Hundley H."/>
            <person name="Pangilinan J."/>
            <person name="Johnson J."/>
            <person name="Barry K."/>
            <person name="LaButti K."/>
            <person name="Ng V."/>
            <person name="Ahrendt S."/>
            <person name="Min B."/>
            <person name="Choi I.G."/>
            <person name="Park H."/>
            <person name="Plett J.M."/>
            <person name="Magnuson J."/>
            <person name="Spatafora J.W."/>
            <person name="Nagy L.G."/>
            <person name="Henrissat B."/>
            <person name="Grigoriev I.V."/>
            <person name="Yang Z.L."/>
            <person name="Xu J."/>
            <person name="Martin F.M."/>
        </authorList>
    </citation>
    <scope>NUCLEOTIDE SEQUENCE</scope>
    <source>
        <strain evidence="1">KUC20120723A-06</strain>
    </source>
</reference>
<protein>
    <submittedName>
        <fullName evidence="1">Uncharacterized protein</fullName>
    </submittedName>
</protein>
<evidence type="ECO:0000313" key="1">
    <source>
        <dbReference type="EMBL" id="KAH7920427.1"/>
    </source>
</evidence>
<gene>
    <name evidence="1" type="ORF">BV22DRAFT_1039882</name>
</gene>
<dbReference type="Proteomes" id="UP000790709">
    <property type="component" value="Unassembled WGS sequence"/>
</dbReference>